<protein>
    <submittedName>
        <fullName evidence="2">Uncharacterized protein</fullName>
    </submittedName>
</protein>
<evidence type="ECO:0000256" key="1">
    <source>
        <dbReference type="SAM" id="MobiDB-lite"/>
    </source>
</evidence>
<reference evidence="2" key="1">
    <citation type="submission" date="2020-08" db="EMBL/GenBank/DDBJ databases">
        <title>Plant Genome Project.</title>
        <authorList>
            <person name="Zhang R.-G."/>
        </authorList>
    </citation>
    <scope>NUCLEOTIDE SEQUENCE</scope>
    <source>
        <strain evidence="2">WSP0</strain>
        <tissue evidence="2">Leaf</tissue>
    </source>
</reference>
<sequence>MPNEIIRDERCTIDWSDCPKTLRNALLLLCRRHHRRHHFLLLRSGHFETLTLMSTLIQFRIHCLSPPLQFKKRSLLPPPPPSFLSHPCSDFSLPKLRGQRIFHSNGVLARAEDKPGNSSSPSSPSSSQQTQATDSEKKIQGFDETCEDAWVL</sequence>
<comment type="caution">
    <text evidence="2">The sequence shown here is derived from an EMBL/GenBank/DDBJ whole genome shotgun (WGS) entry which is preliminary data.</text>
</comment>
<gene>
    <name evidence="2" type="ORF">RHGRI_013778</name>
</gene>
<feature type="compositionally biased region" description="Low complexity" evidence="1">
    <location>
        <begin position="118"/>
        <end position="127"/>
    </location>
</feature>
<feature type="region of interest" description="Disordered" evidence="1">
    <location>
        <begin position="107"/>
        <end position="142"/>
    </location>
</feature>
<evidence type="ECO:0000313" key="3">
    <source>
        <dbReference type="Proteomes" id="UP000823749"/>
    </source>
</evidence>
<dbReference type="Proteomes" id="UP000823749">
    <property type="component" value="Chromosome 5"/>
</dbReference>
<organism evidence="2 3">
    <name type="scientific">Rhododendron griersonianum</name>
    <dbReference type="NCBI Taxonomy" id="479676"/>
    <lineage>
        <taxon>Eukaryota</taxon>
        <taxon>Viridiplantae</taxon>
        <taxon>Streptophyta</taxon>
        <taxon>Embryophyta</taxon>
        <taxon>Tracheophyta</taxon>
        <taxon>Spermatophyta</taxon>
        <taxon>Magnoliopsida</taxon>
        <taxon>eudicotyledons</taxon>
        <taxon>Gunneridae</taxon>
        <taxon>Pentapetalae</taxon>
        <taxon>asterids</taxon>
        <taxon>Ericales</taxon>
        <taxon>Ericaceae</taxon>
        <taxon>Ericoideae</taxon>
        <taxon>Rhodoreae</taxon>
        <taxon>Rhododendron</taxon>
    </lineage>
</organism>
<dbReference type="EMBL" id="JACTNZ010000005">
    <property type="protein sequence ID" value="KAG5548192.1"/>
    <property type="molecule type" value="Genomic_DNA"/>
</dbReference>
<evidence type="ECO:0000313" key="2">
    <source>
        <dbReference type="EMBL" id="KAG5548192.1"/>
    </source>
</evidence>
<accession>A0AAV6K771</accession>
<name>A0AAV6K771_9ERIC</name>
<proteinExistence type="predicted"/>
<keyword evidence="3" id="KW-1185">Reference proteome</keyword>
<dbReference type="AlphaFoldDB" id="A0AAV6K771"/>